<dbReference type="Proteomes" id="UP000006911">
    <property type="component" value="Unassembled WGS sequence"/>
</dbReference>
<evidence type="ECO:0000256" key="13">
    <source>
        <dbReference type="RuleBase" id="RU361193"/>
    </source>
</evidence>
<dbReference type="eggNOG" id="KOG2204">
    <property type="taxonomic scope" value="Eukaryota"/>
</dbReference>
<keyword evidence="6 12" id="KW-1015">Disulfide bond</keyword>
<dbReference type="GO" id="GO:0005783">
    <property type="term" value="C:endoplasmic reticulum"/>
    <property type="evidence" value="ECO:0007669"/>
    <property type="project" value="TreeGrafter"/>
</dbReference>
<dbReference type="GeneID" id="9183121"/>
<dbReference type="InParanoid" id="D5GE46"/>
<dbReference type="EC" id="3.2.1.-" evidence="13"/>
<evidence type="ECO:0000256" key="6">
    <source>
        <dbReference type="ARBA" id="ARBA00023157"/>
    </source>
</evidence>
<feature type="disulfide bond" evidence="12">
    <location>
        <begin position="431"/>
        <end position="460"/>
    </location>
</feature>
<dbReference type="Gene3D" id="1.50.10.10">
    <property type="match status" value="2"/>
</dbReference>
<evidence type="ECO:0000313" key="16">
    <source>
        <dbReference type="Proteomes" id="UP000006911"/>
    </source>
</evidence>
<dbReference type="HOGENOM" id="CLU_003818_0_2_1"/>
<keyword evidence="16" id="KW-1185">Reference proteome</keyword>
<dbReference type="GO" id="GO:0016020">
    <property type="term" value="C:membrane"/>
    <property type="evidence" value="ECO:0007669"/>
    <property type="project" value="InterPro"/>
</dbReference>
<dbReference type="AlphaFoldDB" id="D5GE46"/>
<evidence type="ECO:0000256" key="2">
    <source>
        <dbReference type="ARBA" id="ARBA00004922"/>
    </source>
</evidence>
<keyword evidence="14" id="KW-1133">Transmembrane helix</keyword>
<dbReference type="InterPro" id="IPR036026">
    <property type="entry name" value="Seven-hairpin_glycosidases"/>
</dbReference>
<dbReference type="PANTHER" id="PTHR11742:SF101">
    <property type="entry name" value="MANNOSYL-OLIGOSACCHARIDE ALPHA-1,2-MANNOSIDASE 1B"/>
    <property type="match status" value="1"/>
</dbReference>
<dbReference type="STRING" id="656061.D5GE46"/>
<evidence type="ECO:0000256" key="8">
    <source>
        <dbReference type="ARBA" id="ARBA00023295"/>
    </source>
</evidence>
<protein>
    <recommendedName>
        <fullName evidence="13">alpha-1,2-Mannosidase</fullName>
        <ecNumber evidence="13">3.2.1.-</ecNumber>
    </recommendedName>
</protein>
<evidence type="ECO:0000256" key="7">
    <source>
        <dbReference type="ARBA" id="ARBA00023180"/>
    </source>
</evidence>
<feature type="active site" description="Proton donor" evidence="11">
    <location>
        <position position="474"/>
    </location>
</feature>
<dbReference type="Pfam" id="PF01532">
    <property type="entry name" value="Glyco_hydro_47"/>
    <property type="match status" value="1"/>
</dbReference>
<feature type="transmembrane region" description="Helical" evidence="14">
    <location>
        <begin position="9"/>
        <end position="26"/>
    </location>
</feature>
<evidence type="ECO:0000256" key="14">
    <source>
        <dbReference type="SAM" id="Phobius"/>
    </source>
</evidence>
<organism evidence="15 16">
    <name type="scientific">Tuber melanosporum (strain Mel28)</name>
    <name type="common">Perigord black truffle</name>
    <dbReference type="NCBI Taxonomy" id="656061"/>
    <lineage>
        <taxon>Eukaryota</taxon>
        <taxon>Fungi</taxon>
        <taxon>Dikarya</taxon>
        <taxon>Ascomycota</taxon>
        <taxon>Pezizomycotina</taxon>
        <taxon>Pezizomycetes</taxon>
        <taxon>Pezizales</taxon>
        <taxon>Tuberaceae</taxon>
        <taxon>Tuber</taxon>
    </lineage>
</organism>
<comment type="similarity">
    <text evidence="3 13">Belongs to the glycosyl hydrolase 47 family.</text>
</comment>
<dbReference type="OMA" id="LLEGCHH"/>
<evidence type="ECO:0000313" key="15">
    <source>
        <dbReference type="EMBL" id="CAZ82789.1"/>
    </source>
</evidence>
<dbReference type="KEGG" id="tml:GSTUM_00006375001"/>
<keyword evidence="8 13" id="KW-0326">Glycosidase</keyword>
<dbReference type="InterPro" id="IPR012341">
    <property type="entry name" value="6hp_glycosidase-like_sf"/>
</dbReference>
<dbReference type="GO" id="GO:0036503">
    <property type="term" value="P:ERAD pathway"/>
    <property type="evidence" value="ECO:0007669"/>
    <property type="project" value="UniProtKB-ARBA"/>
</dbReference>
<comment type="catalytic activity">
    <reaction evidence="10">
        <text>N(4)-(alpha-D-Man-(1-&gt;2)-alpha-D-Man-(1-&gt;2)-alpha-D-Man-(1-&gt;3)-[alpha-D-Man-(1-&gt;2)-alpha-D-Man-(1-&gt;3)-[alpha-D-Man-(1-&gt;2)-alpha-D-Man-(1-&gt;6)]-alpha-D-Man-(1-&gt;6)]-beta-D-Man-(1-&gt;4)-beta-D-GlcNAc-(1-&gt;4)-beta-D-GlcNAc)-L-asparaginyl-[protein] (N-glucan mannose isomer 9A1,2,3B1,2,3) + 4 H2O = N(4)-(alpha-D-Man-(1-&gt;3)-[alpha-D-Man-(1-&gt;3)-[alpha-D-Man-(1-&gt;6)]-alpha-D-Man-(1-&gt;6)]-beta-D-Man-(1-&gt;4)-beta-D-GlcNAc-(1-&gt;4)-beta-D-GlcNAc)-L-asparaginyl-[protein] (N-glucan mannose isomer 5A1,2) + 4 beta-D-mannose</text>
        <dbReference type="Rhea" id="RHEA:56008"/>
        <dbReference type="Rhea" id="RHEA-COMP:14356"/>
        <dbReference type="Rhea" id="RHEA-COMP:14367"/>
        <dbReference type="ChEBI" id="CHEBI:15377"/>
        <dbReference type="ChEBI" id="CHEBI:28563"/>
        <dbReference type="ChEBI" id="CHEBI:59087"/>
        <dbReference type="ChEBI" id="CHEBI:139493"/>
        <dbReference type="EC" id="3.2.1.113"/>
    </reaction>
</comment>
<dbReference type="PRINTS" id="PR00747">
    <property type="entry name" value="GLYHDRLASE47"/>
</dbReference>
<keyword evidence="14" id="KW-0812">Transmembrane</keyword>
<reference evidence="15 16" key="1">
    <citation type="journal article" date="2010" name="Nature">
        <title>Perigord black truffle genome uncovers evolutionary origins and mechanisms of symbiosis.</title>
        <authorList>
            <person name="Martin F."/>
            <person name="Kohler A."/>
            <person name="Murat C."/>
            <person name="Balestrini R."/>
            <person name="Coutinho P.M."/>
            <person name="Jaillon O."/>
            <person name="Montanini B."/>
            <person name="Morin E."/>
            <person name="Noel B."/>
            <person name="Percudani R."/>
            <person name="Porcel B."/>
            <person name="Rubini A."/>
            <person name="Amicucci A."/>
            <person name="Amselem J."/>
            <person name="Anthouard V."/>
            <person name="Arcioni S."/>
            <person name="Artiguenave F."/>
            <person name="Aury J.M."/>
            <person name="Ballario P."/>
            <person name="Bolchi A."/>
            <person name="Brenna A."/>
            <person name="Brun A."/>
            <person name="Buee M."/>
            <person name="Cantarel B."/>
            <person name="Chevalier G."/>
            <person name="Couloux A."/>
            <person name="Da Silva C."/>
            <person name="Denoeud F."/>
            <person name="Duplessis S."/>
            <person name="Ghignone S."/>
            <person name="Hilselberger B."/>
            <person name="Iotti M."/>
            <person name="Marcais B."/>
            <person name="Mello A."/>
            <person name="Miranda M."/>
            <person name="Pacioni G."/>
            <person name="Quesneville H."/>
            <person name="Riccioni C."/>
            <person name="Ruotolo R."/>
            <person name="Splivallo R."/>
            <person name="Stocchi V."/>
            <person name="Tisserant E."/>
            <person name="Viscomi A.R."/>
            <person name="Zambonelli A."/>
            <person name="Zampieri E."/>
            <person name="Henrissat B."/>
            <person name="Lebrun M.H."/>
            <person name="Paolocci F."/>
            <person name="Bonfante P."/>
            <person name="Ottonello S."/>
            <person name="Wincker P."/>
        </authorList>
    </citation>
    <scope>NUCLEOTIDE SEQUENCE [LARGE SCALE GENOMIC DNA]</scope>
    <source>
        <strain evidence="15 16">Mel28</strain>
    </source>
</reference>
<dbReference type="UniPathway" id="UPA00378"/>
<gene>
    <name evidence="15" type="ORF">GSTUM_00006375001</name>
</gene>
<comment type="cofactor">
    <cofactor evidence="1">
        <name>Ca(2+)</name>
        <dbReference type="ChEBI" id="CHEBI:29108"/>
    </cofactor>
</comment>
<evidence type="ECO:0000256" key="10">
    <source>
        <dbReference type="ARBA" id="ARBA00048605"/>
    </source>
</evidence>
<feature type="active site" description="Proton donor" evidence="11">
    <location>
        <position position="168"/>
    </location>
</feature>
<dbReference type="GO" id="GO:0005975">
    <property type="term" value="P:carbohydrate metabolic process"/>
    <property type="evidence" value="ECO:0007669"/>
    <property type="project" value="InterPro"/>
</dbReference>
<feature type="active site" evidence="11">
    <location>
        <position position="360"/>
    </location>
</feature>
<feature type="active site" evidence="11">
    <location>
        <position position="517"/>
    </location>
</feature>
<evidence type="ECO:0000256" key="9">
    <source>
        <dbReference type="ARBA" id="ARBA00047669"/>
    </source>
</evidence>
<dbReference type="InterPro" id="IPR001382">
    <property type="entry name" value="Glyco_hydro_47"/>
</dbReference>
<dbReference type="EMBL" id="FN430164">
    <property type="protein sequence ID" value="CAZ82789.1"/>
    <property type="molecule type" value="Genomic_DNA"/>
</dbReference>
<dbReference type="RefSeq" id="XP_002838598.1">
    <property type="nucleotide sequence ID" value="XM_002838552.1"/>
</dbReference>
<dbReference type="GO" id="GO:0005509">
    <property type="term" value="F:calcium ion binding"/>
    <property type="evidence" value="ECO:0007669"/>
    <property type="project" value="InterPro"/>
</dbReference>
<evidence type="ECO:0000256" key="1">
    <source>
        <dbReference type="ARBA" id="ARBA00001913"/>
    </source>
</evidence>
<sequence length="585" mass="65476">MIRPATHRTRFLILAFIVIIYFNYVISPEFGNGGSSFELNHPGSSSRLGIFGGGRNGGRGKGGGRYGNPIQFDFKGSGRAAGDSKRAGEIKEAMSRTFWKYRLGAWGSDEIMPISGNGKTTRNGWAATIVDTLTTTAMMGLEEEFKLELNFTLGIDFSRAADLVDPFETTIRYLGAMISTVELIDNGVVHRGLVSEQERNALVAKAMELADKLAPGFDSPSGMIWPRINFSTDKGCREDGREVGLHDHPTISPARAGTNWLENRILSKLTGNDIYGKNATRAWNLLTLSVFFSFFLGSLSGTSEFEAELEILPFSNDSGYRYKEDWPGLAQYVARFVRQLPNVLGVDILGCLLMPTGVNDRYYEYLIKAQILAPKDRHANVYGERWVKAVESTIQHLAQWSTPGKGRQRGKLFLAQWKNGLLTSEMGHLTCFAGGNFILGGKYLGRKDFVQFGLDIVDGCHETYVSTITRIGPETFAWTPVDKRIAPVLHPEHEGQREQKNNAGFWVTNARYLLRPETVESYFYAYRATGNQMYQEWAWDAYKYVIPICCVMVGGRSTFERPIDFLLLSFFPLVYCSRSPYGAVY</sequence>
<dbReference type="GO" id="GO:0004571">
    <property type="term" value="F:mannosyl-oligosaccharide 1,2-alpha-mannosidase activity"/>
    <property type="evidence" value="ECO:0007669"/>
    <property type="project" value="UniProtKB-EC"/>
</dbReference>
<comment type="catalytic activity">
    <reaction evidence="9">
        <text>N(4)-(alpha-D-Man-(1-&gt;2)-alpha-D-Man-(1-&gt;2)-alpha-D-Man-(1-&gt;3)-[alpha-D-Man-(1-&gt;3)-[alpha-D-Man-(1-&gt;2)-alpha-D-Man-(1-&gt;6)]-alpha-D-Man-(1-&gt;6)]-beta-D-Man-(1-&gt;4)-beta-D-GlcNAc-(1-&gt;4)-beta-D-GlcNAc)-L-asparaginyl-[protein] (N-glucan mannose isomer 8A1,2,3B1,3) + 3 H2O = N(4)-(alpha-D-Man-(1-&gt;3)-[alpha-D-Man-(1-&gt;3)-[alpha-D-Man-(1-&gt;6)]-alpha-D-Man-(1-&gt;6)]-beta-D-Man-(1-&gt;4)-beta-D-GlcNAc-(1-&gt;4)-beta-D-GlcNAc)-L-asparaginyl-[protein] (N-glucan mannose isomer 5A1,2) + 3 beta-D-mannose</text>
        <dbReference type="Rhea" id="RHEA:56028"/>
        <dbReference type="Rhea" id="RHEA-COMP:14358"/>
        <dbReference type="Rhea" id="RHEA-COMP:14367"/>
        <dbReference type="ChEBI" id="CHEBI:15377"/>
        <dbReference type="ChEBI" id="CHEBI:28563"/>
        <dbReference type="ChEBI" id="CHEBI:59087"/>
        <dbReference type="ChEBI" id="CHEBI:60628"/>
        <dbReference type="EC" id="3.2.1.113"/>
    </reaction>
</comment>
<dbReference type="InterPro" id="IPR050749">
    <property type="entry name" value="Glycosyl_Hydrolase_47"/>
</dbReference>
<accession>D5GE46</accession>
<keyword evidence="4" id="KW-0732">Signal</keyword>
<keyword evidence="7" id="KW-0325">Glycoprotein</keyword>
<evidence type="ECO:0000256" key="5">
    <source>
        <dbReference type="ARBA" id="ARBA00022801"/>
    </source>
</evidence>
<evidence type="ECO:0000256" key="3">
    <source>
        <dbReference type="ARBA" id="ARBA00007658"/>
    </source>
</evidence>
<comment type="pathway">
    <text evidence="2">Protein modification; protein glycosylation.</text>
</comment>
<evidence type="ECO:0000256" key="4">
    <source>
        <dbReference type="ARBA" id="ARBA00022729"/>
    </source>
</evidence>
<evidence type="ECO:0000256" key="12">
    <source>
        <dbReference type="PIRSR" id="PIRSR601382-3"/>
    </source>
</evidence>
<dbReference type="SUPFAM" id="SSF48225">
    <property type="entry name" value="Seven-hairpin glycosidases"/>
    <property type="match status" value="1"/>
</dbReference>
<keyword evidence="14" id="KW-0472">Membrane</keyword>
<name>D5GE46_TUBMM</name>
<proteinExistence type="inferred from homology"/>
<dbReference type="PANTHER" id="PTHR11742">
    <property type="entry name" value="MANNOSYL-OLIGOSACCHARIDE ALPHA-1,2-MANNOSIDASE-RELATED"/>
    <property type="match status" value="1"/>
</dbReference>
<keyword evidence="5 13" id="KW-0378">Hydrolase</keyword>
<evidence type="ECO:0000256" key="11">
    <source>
        <dbReference type="PIRSR" id="PIRSR601382-1"/>
    </source>
</evidence>